<dbReference type="InterPro" id="IPR050397">
    <property type="entry name" value="Env_Response_Regulators"/>
</dbReference>
<dbReference type="Pfam" id="PF00027">
    <property type="entry name" value="cNMP_binding"/>
    <property type="match status" value="1"/>
</dbReference>
<dbReference type="SUPFAM" id="SSF46785">
    <property type="entry name" value="Winged helix' DNA-binding domain"/>
    <property type="match status" value="1"/>
</dbReference>
<dbReference type="PANTHER" id="PTHR24567">
    <property type="entry name" value="CRP FAMILY TRANSCRIPTIONAL REGULATORY PROTEIN"/>
    <property type="match status" value="1"/>
</dbReference>
<dbReference type="InterPro" id="IPR036390">
    <property type="entry name" value="WH_DNA-bd_sf"/>
</dbReference>
<dbReference type="InterPro" id="IPR018335">
    <property type="entry name" value="Tscrpt_reg_HTH_Crp-type_CS"/>
</dbReference>
<evidence type="ECO:0000256" key="2">
    <source>
        <dbReference type="ARBA" id="ARBA00023125"/>
    </source>
</evidence>
<comment type="caution">
    <text evidence="5">The sequence shown here is derived from an EMBL/GenBank/DDBJ whole genome shotgun (WGS) entry which is preliminary data.</text>
</comment>
<reference evidence="5" key="1">
    <citation type="journal article" date="2020" name="mSystems">
        <title>Genome- and Community-Level Interaction Insights into Carbon Utilization and Element Cycling Functions of Hydrothermarchaeota in Hydrothermal Sediment.</title>
        <authorList>
            <person name="Zhou Z."/>
            <person name="Liu Y."/>
            <person name="Xu W."/>
            <person name="Pan J."/>
            <person name="Luo Z.H."/>
            <person name="Li M."/>
        </authorList>
    </citation>
    <scope>NUCLEOTIDE SEQUENCE [LARGE SCALE GENOMIC DNA]</scope>
    <source>
        <strain evidence="5">HyVt-538</strain>
    </source>
</reference>
<dbReference type="CDD" id="cd00092">
    <property type="entry name" value="HTH_CRP"/>
    <property type="match status" value="1"/>
</dbReference>
<feature type="domain" description="HTH crp-type" evidence="4">
    <location>
        <begin position="156"/>
        <end position="230"/>
    </location>
</feature>
<protein>
    <submittedName>
        <fullName evidence="5">Cyclic nucleotide-binding domain-containing protein</fullName>
    </submittedName>
</protein>
<dbReference type="Gene3D" id="1.10.10.10">
    <property type="entry name" value="Winged helix-like DNA-binding domain superfamily/Winged helix DNA-binding domain"/>
    <property type="match status" value="1"/>
</dbReference>
<keyword evidence="1" id="KW-0805">Transcription regulation</keyword>
<dbReference type="InterPro" id="IPR012318">
    <property type="entry name" value="HTH_CRP"/>
</dbReference>
<proteinExistence type="predicted"/>
<evidence type="ECO:0000256" key="1">
    <source>
        <dbReference type="ARBA" id="ARBA00023015"/>
    </source>
</evidence>
<evidence type="ECO:0000313" key="5">
    <source>
        <dbReference type="EMBL" id="HHI88583.1"/>
    </source>
</evidence>
<dbReference type="AlphaFoldDB" id="A0A7V5NWI9"/>
<dbReference type="InterPro" id="IPR000595">
    <property type="entry name" value="cNMP-bd_dom"/>
</dbReference>
<name>A0A7V5NWI9_9PROT</name>
<dbReference type="PANTHER" id="PTHR24567:SF75">
    <property type="entry name" value="FUMARATE AND NITRATE REDUCTION REGULATORY PROTEIN"/>
    <property type="match status" value="1"/>
</dbReference>
<dbReference type="PROSITE" id="PS00042">
    <property type="entry name" value="HTH_CRP_1"/>
    <property type="match status" value="1"/>
</dbReference>
<sequence length="248" mass="27713">MSKAHMQTPPEALPCFSCKARHSPLCSVFDDEHIGILFARARIRTLKAGAYLLHEEERARQIYNTSSGALALERLASDGARQIMAFCYAGDFIGISSGPSWTVSARALKPSTACQWQEADIHALYRDWPKLEERIHAITSRVVEAIMDQLFVLGRKKAPAKIAWFLLFTEARLQHVSGTGGVFTMPMTRIDIADYLGLTVETVSRAFSDLRRKGYIRITDKWQVEIRDRAALAALSGYIQPGTGRRKG</sequence>
<dbReference type="EMBL" id="DROP01000093">
    <property type="protein sequence ID" value="HHI88583.1"/>
    <property type="molecule type" value="Genomic_DNA"/>
</dbReference>
<dbReference type="GO" id="GO:0003677">
    <property type="term" value="F:DNA binding"/>
    <property type="evidence" value="ECO:0007669"/>
    <property type="project" value="UniProtKB-KW"/>
</dbReference>
<dbReference type="InterPro" id="IPR014710">
    <property type="entry name" value="RmlC-like_jellyroll"/>
</dbReference>
<keyword evidence="2" id="KW-0238">DNA-binding</keyword>
<dbReference type="PROSITE" id="PS51063">
    <property type="entry name" value="HTH_CRP_2"/>
    <property type="match status" value="1"/>
</dbReference>
<dbReference type="GO" id="GO:0005829">
    <property type="term" value="C:cytosol"/>
    <property type="evidence" value="ECO:0007669"/>
    <property type="project" value="TreeGrafter"/>
</dbReference>
<dbReference type="InterPro" id="IPR036388">
    <property type="entry name" value="WH-like_DNA-bd_sf"/>
</dbReference>
<accession>A0A7V5NWI9</accession>
<gene>
    <name evidence="5" type="ORF">ENK01_01400</name>
</gene>
<organism evidence="5">
    <name type="scientific">Hellea balneolensis</name>
    <dbReference type="NCBI Taxonomy" id="287478"/>
    <lineage>
        <taxon>Bacteria</taxon>
        <taxon>Pseudomonadati</taxon>
        <taxon>Pseudomonadota</taxon>
        <taxon>Alphaproteobacteria</taxon>
        <taxon>Maricaulales</taxon>
        <taxon>Robiginitomaculaceae</taxon>
        <taxon>Hellea</taxon>
    </lineage>
</organism>
<dbReference type="SUPFAM" id="SSF51206">
    <property type="entry name" value="cAMP-binding domain-like"/>
    <property type="match status" value="1"/>
</dbReference>
<evidence type="ECO:0000259" key="4">
    <source>
        <dbReference type="PROSITE" id="PS51063"/>
    </source>
</evidence>
<dbReference type="CDD" id="cd00038">
    <property type="entry name" value="CAP_ED"/>
    <property type="match status" value="1"/>
</dbReference>
<dbReference type="GO" id="GO:0003700">
    <property type="term" value="F:DNA-binding transcription factor activity"/>
    <property type="evidence" value="ECO:0007669"/>
    <property type="project" value="InterPro"/>
</dbReference>
<dbReference type="Pfam" id="PF13545">
    <property type="entry name" value="HTH_Crp_2"/>
    <property type="match status" value="1"/>
</dbReference>
<dbReference type="Gene3D" id="2.60.120.10">
    <property type="entry name" value="Jelly Rolls"/>
    <property type="match status" value="1"/>
</dbReference>
<keyword evidence="3" id="KW-0804">Transcription</keyword>
<dbReference type="PRINTS" id="PR00034">
    <property type="entry name" value="HTHCRP"/>
</dbReference>
<evidence type="ECO:0000256" key="3">
    <source>
        <dbReference type="ARBA" id="ARBA00023163"/>
    </source>
</evidence>
<dbReference type="InterPro" id="IPR018490">
    <property type="entry name" value="cNMP-bd_dom_sf"/>
</dbReference>
<dbReference type="SMART" id="SM00419">
    <property type="entry name" value="HTH_CRP"/>
    <property type="match status" value="1"/>
</dbReference>
<dbReference type="SMART" id="SM00100">
    <property type="entry name" value="cNMP"/>
    <property type="match status" value="1"/>
</dbReference>
<dbReference type="Proteomes" id="UP000885806">
    <property type="component" value="Unassembled WGS sequence"/>
</dbReference>